<sequence>MWIEGKSNDNSAPQVPSGEVQAENGGVVEKSVRNTGQGSPARQNSPGSAQRIGHGSPMRQSDQSAERGTIFDLDKEVAEEVDLTEAVDSPNVKDYDTRTHTATHHPLARPLHQNPQVPSTRTSIPSPIRRRSVTLDCDMQWQRKYEPWS</sequence>
<protein>
    <submittedName>
        <fullName evidence="2">Uncharacterized protein</fullName>
    </submittedName>
</protein>
<accession>A0A2I0L148</accession>
<evidence type="ECO:0000256" key="1">
    <source>
        <dbReference type="SAM" id="MobiDB-lite"/>
    </source>
</evidence>
<organism evidence="2 3">
    <name type="scientific">Punica granatum</name>
    <name type="common">Pomegranate</name>
    <dbReference type="NCBI Taxonomy" id="22663"/>
    <lineage>
        <taxon>Eukaryota</taxon>
        <taxon>Viridiplantae</taxon>
        <taxon>Streptophyta</taxon>
        <taxon>Embryophyta</taxon>
        <taxon>Tracheophyta</taxon>
        <taxon>Spermatophyta</taxon>
        <taxon>Magnoliopsida</taxon>
        <taxon>eudicotyledons</taxon>
        <taxon>Gunneridae</taxon>
        <taxon>Pentapetalae</taxon>
        <taxon>rosids</taxon>
        <taxon>malvids</taxon>
        <taxon>Myrtales</taxon>
        <taxon>Lythraceae</taxon>
        <taxon>Punica</taxon>
    </lineage>
</organism>
<feature type="region of interest" description="Disordered" evidence="1">
    <location>
        <begin position="1"/>
        <end position="69"/>
    </location>
</feature>
<keyword evidence="3" id="KW-1185">Reference proteome</keyword>
<dbReference type="EMBL" id="PGOL01000210">
    <property type="protein sequence ID" value="PKI74333.1"/>
    <property type="molecule type" value="Genomic_DNA"/>
</dbReference>
<proteinExistence type="predicted"/>
<reference evidence="2 3" key="1">
    <citation type="submission" date="2017-11" db="EMBL/GenBank/DDBJ databases">
        <title>De-novo sequencing of pomegranate (Punica granatum L.) genome.</title>
        <authorList>
            <person name="Akparov Z."/>
            <person name="Amiraslanov A."/>
            <person name="Hajiyeva S."/>
            <person name="Abbasov M."/>
            <person name="Kaur K."/>
            <person name="Hamwieh A."/>
            <person name="Solovyev V."/>
            <person name="Salamov A."/>
            <person name="Braich B."/>
            <person name="Kosarev P."/>
            <person name="Mahmoud A."/>
            <person name="Hajiyev E."/>
            <person name="Babayeva S."/>
            <person name="Izzatullayeva V."/>
            <person name="Mammadov A."/>
            <person name="Mammadov A."/>
            <person name="Sharifova S."/>
            <person name="Ojaghi J."/>
            <person name="Eynullazada K."/>
            <person name="Bayramov B."/>
            <person name="Abdulazimova A."/>
            <person name="Shahmuradov I."/>
        </authorList>
    </citation>
    <scope>NUCLEOTIDE SEQUENCE [LARGE SCALE GENOMIC DNA]</scope>
    <source>
        <strain evidence="3">cv. AG2017</strain>
        <tissue evidence="2">Leaf</tissue>
    </source>
</reference>
<name>A0A2I0L148_PUNGR</name>
<feature type="compositionally biased region" description="Low complexity" evidence="1">
    <location>
        <begin position="117"/>
        <end position="127"/>
    </location>
</feature>
<feature type="compositionally biased region" description="Polar residues" evidence="1">
    <location>
        <begin position="33"/>
        <end position="48"/>
    </location>
</feature>
<evidence type="ECO:0000313" key="2">
    <source>
        <dbReference type="EMBL" id="PKI74333.1"/>
    </source>
</evidence>
<dbReference type="Proteomes" id="UP000233551">
    <property type="component" value="Unassembled WGS sequence"/>
</dbReference>
<comment type="caution">
    <text evidence="2">The sequence shown here is derived from an EMBL/GenBank/DDBJ whole genome shotgun (WGS) entry which is preliminary data.</text>
</comment>
<feature type="region of interest" description="Disordered" evidence="1">
    <location>
        <begin position="84"/>
        <end position="131"/>
    </location>
</feature>
<gene>
    <name evidence="2" type="ORF">CRG98_005213</name>
</gene>
<evidence type="ECO:0000313" key="3">
    <source>
        <dbReference type="Proteomes" id="UP000233551"/>
    </source>
</evidence>
<dbReference type="AlphaFoldDB" id="A0A2I0L148"/>